<dbReference type="InterPro" id="IPR017871">
    <property type="entry name" value="ABC_transporter-like_CS"/>
</dbReference>
<evidence type="ECO:0000313" key="11">
    <source>
        <dbReference type="EMBL" id="KAK3941519.1"/>
    </source>
</evidence>
<feature type="transmembrane region" description="Helical" evidence="8">
    <location>
        <begin position="890"/>
        <end position="912"/>
    </location>
</feature>
<keyword evidence="11" id="KW-0378">Hydrolase</keyword>
<comment type="subcellular location">
    <subcellularLocation>
        <location evidence="1">Membrane</location>
        <topology evidence="1">Multi-pass membrane protein</topology>
    </subcellularLocation>
</comment>
<dbReference type="PROSITE" id="PS00211">
    <property type="entry name" value="ABC_TRANSPORTER_1"/>
    <property type="match status" value="1"/>
</dbReference>
<feature type="transmembrane region" description="Helical" evidence="8">
    <location>
        <begin position="107"/>
        <end position="126"/>
    </location>
</feature>
<dbReference type="Gene3D" id="3.40.50.300">
    <property type="entry name" value="P-loop containing nucleotide triphosphate hydrolases"/>
    <property type="match status" value="2"/>
</dbReference>
<evidence type="ECO:0000256" key="3">
    <source>
        <dbReference type="ARBA" id="ARBA00022692"/>
    </source>
</evidence>
<keyword evidence="12" id="KW-1185">Reference proteome</keyword>
<keyword evidence="7 8" id="KW-0472">Membrane</keyword>
<keyword evidence="6 8" id="KW-1133">Transmembrane helix</keyword>
<feature type="transmembrane region" description="Helical" evidence="8">
    <location>
        <begin position="78"/>
        <end position="95"/>
    </location>
</feature>
<dbReference type="GO" id="GO:0016020">
    <property type="term" value="C:membrane"/>
    <property type="evidence" value="ECO:0007669"/>
    <property type="project" value="UniProtKB-SubCell"/>
</dbReference>
<sequence length="1414" mass="154540">MMSSTSSLCTRLSLISSFVSAIFLLLFPWRLRQLNRDPVKVRRSRHHENVKLVSSIVFLCVQVIATYLTASSTETDNLVLTAVPPAAALGLAWLSRQEHRRAIRPSSLILLYVLSLLLLDVVKLTAPSSLRMLGSHDPFPTCVRLISESLVLWVECRSKDAVLVDQYQDGLSAEEKASVLGRAVFWWINPVLARGYKTVLTNNELPHTDSRLRSETLRVAILGARLRSSKFPDSTVDETLHTHGPESYLSLPLVLAECLLRPFLSVILPRLCLILVRYAQPVLISYVIQYVTSSDGGSEDEGYFIIVAAVFVYAGLAISTGVYRHGLDRLQVMVRGVLTSLLHEHTLLAQSRAYDDGSVVALVTNEVSALETTAEMFHEVWAQALEVIVGTVLLAGQVGWLWPVPHIIILVCSQVSRYVAQNMKTRQTEWNAATQGRLAVTASVLGNIKTIKMLGLQEKVAQHVHDLRQEEMKKARSVRWVMVIYNASANALGMFAPVITIVLFAAIAMHDGSVLDTKTAFPTIATLALVTHSANMVMTMVPKLVAAQAGFERIQGHIERIAPVVDLRSMGPPLQQPGGDAGPIMVVKNLTVTFTPFGKRILDGINLDLSPGKVVACSGPVGAGKTTLARAMLAEVTSCGGFVRLATHHTVAYCAQTPWLTGQTIKQLIRGPAHASDRDQEEWYNIVVKACCLEQDLAMLPGGDGTLVGGRGMNLSGGQRQRVALARAIYQRPAVAILDDVFSALDGATEGKVAENLFGPKGLFREMSTAVFWIANSTPHLHLADHVIILVDGKIEEQGSWSQLRSHEQEISKLIHHYDNDASAAPVTSHEDYPMVPKRAPLTEAPEKKDSNRGSGDFSLYTLYSFFITFPQYWVKWWTRDSEDGGRHTTFYIVGYALLNLMAWISTNGTMWSTVMQVAERSGLVLHGHLLATIMRAPLAYFSNTDTGVILNHFGQDIQLVDKQLASAVSTLGTQMFKLVMQASLLLAVQPWMSVTLPVCAAVVYIVQKVYLRTSRQLRLIELESRSAVYSSLLETVQGIETIRASKWEPFITAAFTESLGMSQRPLYLLLCLQRWLNVVLDLTVAGIAAGTIALSIYTRTATGGGNIGVALTVILVANTTLLRLVESWTNLEISLGAASRLRTVEEDTPFEEDNVSIIDWPTRGGLEIKDLCAAYNNDTPALNDVTLSVQPGQTVIICGRTGSGKSSLVLALLRLLPIHSGSISLSGLNISRIPLHILRGRCFYPFFLPSASLRFNLDPSNTLTDTDLITLLEEVADLWAHFTSSSMQIYPGQTQLLALARGVAQVRAVTRLGAGFRDGTSTGSNPIVLLDEITSSLDPEAEKVVYDTIQREFVDKGFTVVMVSHKLAAVTQYLKAGPGDGDGLVVVTMGDGRVESVQRLSEITTSNAATPSS</sequence>
<feature type="transmembrane region" description="Helical" evidence="8">
    <location>
        <begin position="520"/>
        <end position="538"/>
    </location>
</feature>
<dbReference type="SUPFAM" id="SSF52540">
    <property type="entry name" value="P-loop containing nucleoside triphosphate hydrolases"/>
    <property type="match status" value="2"/>
</dbReference>
<evidence type="ECO:0000256" key="1">
    <source>
        <dbReference type="ARBA" id="ARBA00004141"/>
    </source>
</evidence>
<evidence type="ECO:0000259" key="10">
    <source>
        <dbReference type="PROSITE" id="PS50929"/>
    </source>
</evidence>
<feature type="transmembrane region" description="Helical" evidence="8">
    <location>
        <begin position="52"/>
        <end position="72"/>
    </location>
</feature>
<dbReference type="FunFam" id="1.20.1560.10:FF:000329">
    <property type="entry name" value="p-loop containing nucleoside triphosphate hydrolase protein"/>
    <property type="match status" value="1"/>
</dbReference>
<dbReference type="CDD" id="cd18579">
    <property type="entry name" value="ABC_6TM_ABCC_D1"/>
    <property type="match status" value="1"/>
</dbReference>
<feature type="transmembrane region" description="Helical" evidence="8">
    <location>
        <begin position="303"/>
        <end position="323"/>
    </location>
</feature>
<name>A0AAN6NAL4_9PEZI</name>
<proteinExistence type="predicted"/>
<feature type="transmembrane region" description="Helical" evidence="8">
    <location>
        <begin position="1076"/>
        <end position="1098"/>
    </location>
</feature>
<dbReference type="Gene3D" id="1.20.1560.10">
    <property type="entry name" value="ABC transporter type 1, transmembrane domain"/>
    <property type="match status" value="2"/>
</dbReference>
<keyword evidence="3 8" id="KW-0812">Transmembrane</keyword>
<feature type="domain" description="ABC transmembrane type-1" evidence="10">
    <location>
        <begin position="271"/>
        <end position="546"/>
    </location>
</feature>
<keyword evidence="4" id="KW-0547">Nucleotide-binding</keyword>
<dbReference type="PANTHER" id="PTHR24223">
    <property type="entry name" value="ATP-BINDING CASSETTE SUB-FAMILY C"/>
    <property type="match status" value="1"/>
</dbReference>
<dbReference type="Pfam" id="PF00005">
    <property type="entry name" value="ABC_tran"/>
    <property type="match status" value="2"/>
</dbReference>
<dbReference type="SUPFAM" id="SSF90123">
    <property type="entry name" value="ABC transporter transmembrane region"/>
    <property type="match status" value="2"/>
</dbReference>
<evidence type="ECO:0000313" key="12">
    <source>
        <dbReference type="Proteomes" id="UP001303473"/>
    </source>
</evidence>
<gene>
    <name evidence="11" type="ORF">QBC46DRAFT_430851</name>
</gene>
<feature type="transmembrane region" description="Helical" evidence="8">
    <location>
        <begin position="12"/>
        <end position="31"/>
    </location>
</feature>
<dbReference type="Pfam" id="PF00664">
    <property type="entry name" value="ABC_membrane"/>
    <property type="match status" value="2"/>
</dbReference>
<dbReference type="GO" id="GO:0016887">
    <property type="term" value="F:ATP hydrolysis activity"/>
    <property type="evidence" value="ECO:0007669"/>
    <property type="project" value="InterPro"/>
</dbReference>
<dbReference type="InterPro" id="IPR003593">
    <property type="entry name" value="AAA+_ATPase"/>
</dbReference>
<dbReference type="EMBL" id="MU853782">
    <property type="protein sequence ID" value="KAK3941519.1"/>
    <property type="molecule type" value="Genomic_DNA"/>
</dbReference>
<evidence type="ECO:0000256" key="6">
    <source>
        <dbReference type="ARBA" id="ARBA00022989"/>
    </source>
</evidence>
<dbReference type="Proteomes" id="UP001303473">
    <property type="component" value="Unassembled WGS sequence"/>
</dbReference>
<feature type="domain" description="ABC transporter" evidence="9">
    <location>
        <begin position="587"/>
        <end position="817"/>
    </location>
</feature>
<dbReference type="CDD" id="cd18580">
    <property type="entry name" value="ABC_6TM_ABCC_D2"/>
    <property type="match status" value="1"/>
</dbReference>
<feature type="transmembrane region" description="Helical" evidence="8">
    <location>
        <begin position="271"/>
        <end position="291"/>
    </location>
</feature>
<dbReference type="InterPro" id="IPR003439">
    <property type="entry name" value="ABC_transporter-like_ATP-bd"/>
</dbReference>
<evidence type="ECO:0000259" key="9">
    <source>
        <dbReference type="PROSITE" id="PS50893"/>
    </source>
</evidence>
<comment type="caution">
    <text evidence="11">The sequence shown here is derived from an EMBL/GenBank/DDBJ whole genome shotgun (WGS) entry which is preliminary data.</text>
</comment>
<dbReference type="InterPro" id="IPR044746">
    <property type="entry name" value="ABCC_6TM_D1"/>
</dbReference>
<dbReference type="InterPro" id="IPR036640">
    <property type="entry name" value="ABC1_TM_sf"/>
</dbReference>
<feature type="transmembrane region" description="Helical" evidence="8">
    <location>
        <begin position="858"/>
        <end position="875"/>
    </location>
</feature>
<accession>A0AAN6NAL4</accession>
<evidence type="ECO:0000256" key="4">
    <source>
        <dbReference type="ARBA" id="ARBA00022741"/>
    </source>
</evidence>
<evidence type="ECO:0000256" key="5">
    <source>
        <dbReference type="ARBA" id="ARBA00022840"/>
    </source>
</evidence>
<dbReference type="PROSITE" id="PS50893">
    <property type="entry name" value="ABC_TRANSPORTER_2"/>
    <property type="match status" value="2"/>
</dbReference>
<feature type="transmembrane region" description="Helical" evidence="8">
    <location>
        <begin position="483"/>
        <end position="508"/>
    </location>
</feature>
<evidence type="ECO:0000256" key="8">
    <source>
        <dbReference type="SAM" id="Phobius"/>
    </source>
</evidence>
<reference evidence="12" key="1">
    <citation type="journal article" date="2023" name="Mol. Phylogenet. Evol.">
        <title>Genome-scale phylogeny and comparative genomics of the fungal order Sordariales.</title>
        <authorList>
            <person name="Hensen N."/>
            <person name="Bonometti L."/>
            <person name="Westerberg I."/>
            <person name="Brannstrom I.O."/>
            <person name="Guillou S."/>
            <person name="Cros-Aarteil S."/>
            <person name="Calhoun S."/>
            <person name="Haridas S."/>
            <person name="Kuo A."/>
            <person name="Mondo S."/>
            <person name="Pangilinan J."/>
            <person name="Riley R."/>
            <person name="LaButti K."/>
            <person name="Andreopoulos B."/>
            <person name="Lipzen A."/>
            <person name="Chen C."/>
            <person name="Yan M."/>
            <person name="Daum C."/>
            <person name="Ng V."/>
            <person name="Clum A."/>
            <person name="Steindorff A."/>
            <person name="Ohm R.A."/>
            <person name="Martin F."/>
            <person name="Silar P."/>
            <person name="Natvig D.O."/>
            <person name="Lalanne C."/>
            <person name="Gautier V."/>
            <person name="Ament-Velasquez S.L."/>
            <person name="Kruys A."/>
            <person name="Hutchinson M.I."/>
            <person name="Powell A.J."/>
            <person name="Barry K."/>
            <person name="Miller A.N."/>
            <person name="Grigoriev I.V."/>
            <person name="Debuchy R."/>
            <person name="Gladieux P."/>
            <person name="Hiltunen Thoren M."/>
            <person name="Johannesson H."/>
        </authorList>
    </citation>
    <scope>NUCLEOTIDE SEQUENCE [LARGE SCALE GENOMIC DNA]</scope>
    <source>
        <strain evidence="12">CBS 340.73</strain>
    </source>
</reference>
<dbReference type="InterPro" id="IPR011527">
    <property type="entry name" value="ABC1_TM_dom"/>
</dbReference>
<keyword evidence="5" id="KW-0067">ATP-binding</keyword>
<protein>
    <submittedName>
        <fullName evidence="11">P-loop containing nucleoside triphosphate hydrolase protein</fullName>
    </submittedName>
</protein>
<evidence type="ECO:0000256" key="2">
    <source>
        <dbReference type="ARBA" id="ARBA00022448"/>
    </source>
</evidence>
<feature type="transmembrane region" description="Helical" evidence="8">
    <location>
        <begin position="1104"/>
        <end position="1126"/>
    </location>
</feature>
<dbReference type="GO" id="GO:0005524">
    <property type="term" value="F:ATP binding"/>
    <property type="evidence" value="ECO:0007669"/>
    <property type="project" value="UniProtKB-KW"/>
</dbReference>
<dbReference type="InterPro" id="IPR027417">
    <property type="entry name" value="P-loop_NTPase"/>
</dbReference>
<dbReference type="InterPro" id="IPR056227">
    <property type="entry name" value="TMD0_ABC"/>
</dbReference>
<evidence type="ECO:0000256" key="7">
    <source>
        <dbReference type="ARBA" id="ARBA00023136"/>
    </source>
</evidence>
<dbReference type="PROSITE" id="PS50929">
    <property type="entry name" value="ABC_TM1F"/>
    <property type="match status" value="2"/>
</dbReference>
<feature type="domain" description="ABC transporter" evidence="9">
    <location>
        <begin position="1167"/>
        <end position="1408"/>
    </location>
</feature>
<dbReference type="GO" id="GO:0140359">
    <property type="term" value="F:ABC-type transporter activity"/>
    <property type="evidence" value="ECO:0007669"/>
    <property type="project" value="InterPro"/>
</dbReference>
<dbReference type="SMART" id="SM00382">
    <property type="entry name" value="AAA"/>
    <property type="match status" value="2"/>
</dbReference>
<organism evidence="11 12">
    <name type="scientific">Diplogelasinospora grovesii</name>
    <dbReference type="NCBI Taxonomy" id="303347"/>
    <lineage>
        <taxon>Eukaryota</taxon>
        <taxon>Fungi</taxon>
        <taxon>Dikarya</taxon>
        <taxon>Ascomycota</taxon>
        <taxon>Pezizomycotina</taxon>
        <taxon>Sordariomycetes</taxon>
        <taxon>Sordariomycetidae</taxon>
        <taxon>Sordariales</taxon>
        <taxon>Diplogelasinosporaceae</taxon>
        <taxon>Diplogelasinospora</taxon>
    </lineage>
</organism>
<dbReference type="PANTHER" id="PTHR24223:SF345">
    <property type="entry name" value="ABC MULTIDRUG TRANSPORTER (EUROFUNG)"/>
    <property type="match status" value="1"/>
</dbReference>
<keyword evidence="2" id="KW-0813">Transport</keyword>
<feature type="domain" description="ABC transmembrane type-1" evidence="10">
    <location>
        <begin position="860"/>
        <end position="1133"/>
    </location>
</feature>
<dbReference type="InterPro" id="IPR050173">
    <property type="entry name" value="ABC_transporter_C-like"/>
</dbReference>
<dbReference type="Pfam" id="PF24357">
    <property type="entry name" value="TMD0_ABC"/>
    <property type="match status" value="1"/>
</dbReference>
<feature type="transmembrane region" description="Helical" evidence="8">
    <location>
        <begin position="985"/>
        <end position="1007"/>
    </location>
</feature>
<dbReference type="InterPro" id="IPR044726">
    <property type="entry name" value="ABCC_6TM_D2"/>
</dbReference>